<dbReference type="Pfam" id="PF04632">
    <property type="entry name" value="FUSC"/>
    <property type="match status" value="1"/>
</dbReference>
<feature type="compositionally biased region" description="Polar residues" evidence="7">
    <location>
        <begin position="319"/>
        <end position="333"/>
    </location>
</feature>
<feature type="transmembrane region" description="Helical" evidence="8">
    <location>
        <begin position="494"/>
        <end position="513"/>
    </location>
</feature>
<feature type="transmembrane region" description="Helical" evidence="8">
    <location>
        <begin position="51"/>
        <end position="69"/>
    </location>
</feature>
<keyword evidence="5 8" id="KW-1133">Transmembrane helix</keyword>
<dbReference type="Proteomes" id="UP001272097">
    <property type="component" value="Unassembled WGS sequence"/>
</dbReference>
<dbReference type="InterPro" id="IPR006726">
    <property type="entry name" value="PHBA_efflux_AaeB/fusaric-R"/>
</dbReference>
<keyword evidence="2" id="KW-0813">Transport</keyword>
<accession>A0ABU4WYB9</accession>
<gene>
    <name evidence="9" type="ORF">RFM51_13890</name>
</gene>
<evidence type="ECO:0000256" key="5">
    <source>
        <dbReference type="ARBA" id="ARBA00022989"/>
    </source>
</evidence>
<dbReference type="RefSeq" id="WP_320214615.1">
    <property type="nucleotide sequence ID" value="NZ_JAVIIS010000017.1"/>
</dbReference>
<evidence type="ECO:0000313" key="10">
    <source>
        <dbReference type="Proteomes" id="UP001272097"/>
    </source>
</evidence>
<keyword evidence="6 8" id="KW-0472">Membrane</keyword>
<evidence type="ECO:0000256" key="1">
    <source>
        <dbReference type="ARBA" id="ARBA00004651"/>
    </source>
</evidence>
<evidence type="ECO:0000256" key="3">
    <source>
        <dbReference type="ARBA" id="ARBA00022475"/>
    </source>
</evidence>
<keyword evidence="3" id="KW-1003">Cell membrane</keyword>
<name>A0ABU4WYB9_9HYPH</name>
<comment type="subcellular location">
    <subcellularLocation>
        <location evidence="1">Cell membrane</location>
        <topology evidence="1">Multi-pass membrane protein</topology>
    </subcellularLocation>
</comment>
<feature type="transmembrane region" description="Helical" evidence="8">
    <location>
        <begin position="440"/>
        <end position="462"/>
    </location>
</feature>
<comment type="caution">
    <text evidence="9">The sequence shown here is derived from an EMBL/GenBank/DDBJ whole genome shotgun (WGS) entry which is preliminary data.</text>
</comment>
<feature type="transmembrane region" description="Helical" evidence="8">
    <location>
        <begin position="416"/>
        <end position="433"/>
    </location>
</feature>
<keyword evidence="4 8" id="KW-0812">Transmembrane</keyword>
<feature type="transmembrane region" description="Helical" evidence="8">
    <location>
        <begin position="25"/>
        <end position="45"/>
    </location>
</feature>
<feature type="transmembrane region" description="Helical" evidence="8">
    <location>
        <begin position="519"/>
        <end position="541"/>
    </location>
</feature>
<feature type="transmembrane region" description="Helical" evidence="8">
    <location>
        <begin position="468"/>
        <end position="487"/>
    </location>
</feature>
<feature type="transmembrane region" description="Helical" evidence="8">
    <location>
        <begin position="394"/>
        <end position="410"/>
    </location>
</feature>
<proteinExistence type="predicted"/>
<feature type="transmembrane region" description="Helical" evidence="8">
    <location>
        <begin position="99"/>
        <end position="118"/>
    </location>
</feature>
<dbReference type="PANTHER" id="PTHR30509:SF9">
    <property type="entry name" value="MULTIDRUG RESISTANCE PROTEIN MDTO"/>
    <property type="match status" value="1"/>
</dbReference>
<dbReference type="EMBL" id="JAVIIS010000017">
    <property type="protein sequence ID" value="MDX8440688.1"/>
    <property type="molecule type" value="Genomic_DNA"/>
</dbReference>
<evidence type="ECO:0000313" key="9">
    <source>
        <dbReference type="EMBL" id="MDX8440688.1"/>
    </source>
</evidence>
<feature type="transmembrane region" description="Helical" evidence="8">
    <location>
        <begin position="76"/>
        <end position="93"/>
    </location>
</feature>
<dbReference type="PANTHER" id="PTHR30509">
    <property type="entry name" value="P-HYDROXYBENZOIC ACID EFFLUX PUMP SUBUNIT-RELATED"/>
    <property type="match status" value="1"/>
</dbReference>
<feature type="region of interest" description="Disordered" evidence="7">
    <location>
        <begin position="310"/>
        <end position="338"/>
    </location>
</feature>
<evidence type="ECO:0000256" key="8">
    <source>
        <dbReference type="SAM" id="Phobius"/>
    </source>
</evidence>
<sequence>MTWTRLKELAETPLRGLTQPTRSDWIFALRTVSAGLIALLVAYALKLDHPQWAMMTVFIVAQPVAGMVLAKGFYRLLGTLAGGLAAVGITSLFGADPWLLVTVLALWIGVCTLVSSLLRNPEAYGAALAGYTAMIISLPALGEPHVVVDLAVARCAEIVLGIVCAGVTSRLILPRLAADAIISRLKRSILDLAEYAGGAFSSGDPASLAALQRKLITDAQSLAEMRTYARLEAPSFATRAHPVRRTIGQLLWALSAARTLHSHRAPKNAALIPMRRDLKAFVNELAATPGALDDTGPWVVRLDAIAGRAKEMPALPNDTGPNDTGSNDTGPNDSSEDKVGTITRLTIAGDFAEALKQVLRGLDALRSPISRKSNERSQPALVVHRDYQAAWRNAVRAALATLLVAIFWLTTKWSEAAGTVILVAVVSSLFAARPDPVQSAWGFFTGTLIALPFAFLVGQVALPALPGFGWFTLFVVPIMVPAALGMANPRHVGVATAFAINFLAFLSPHQQMIYDPGPFFAGSASILVGILIAIGVFIVVLPADPWVTVERISQAMREDLARLCLHERIPRRSAFESLAYDRINQLMPQVQRTGRKGDPILGGSIAAVTVGLEVLRLRHAQLNSAVPHETVESVGNFLRGLARELLFRRPGEPQTATIAVARQYAASIAERSDRFEMLQIAASLRIIAAAMEDYPDFFAKGRG</sequence>
<evidence type="ECO:0000256" key="2">
    <source>
        <dbReference type="ARBA" id="ARBA00022448"/>
    </source>
</evidence>
<protein>
    <submittedName>
        <fullName evidence="9">FUSC family protein</fullName>
    </submittedName>
</protein>
<reference evidence="9 10" key="1">
    <citation type="submission" date="2023-08" db="EMBL/GenBank/DDBJ databases">
        <title>Implementing the SeqCode for naming new Mesorhizobium species isolated from Vachellia karroo root nodules.</title>
        <authorList>
            <person name="Van Lill M."/>
        </authorList>
    </citation>
    <scope>NUCLEOTIDE SEQUENCE [LARGE SCALE GENOMIC DNA]</scope>
    <source>
        <strain evidence="9 10">VK3E</strain>
    </source>
</reference>
<organism evidence="9 10">
    <name type="scientific">Mesorhizobium australafricanum</name>
    <dbReference type="NCBI Taxonomy" id="3072311"/>
    <lineage>
        <taxon>Bacteria</taxon>
        <taxon>Pseudomonadati</taxon>
        <taxon>Pseudomonadota</taxon>
        <taxon>Alphaproteobacteria</taxon>
        <taxon>Hyphomicrobiales</taxon>
        <taxon>Phyllobacteriaceae</taxon>
        <taxon>Mesorhizobium</taxon>
    </lineage>
</organism>
<evidence type="ECO:0000256" key="7">
    <source>
        <dbReference type="SAM" id="MobiDB-lite"/>
    </source>
</evidence>
<evidence type="ECO:0000256" key="6">
    <source>
        <dbReference type="ARBA" id="ARBA00023136"/>
    </source>
</evidence>
<evidence type="ECO:0000256" key="4">
    <source>
        <dbReference type="ARBA" id="ARBA00022692"/>
    </source>
</evidence>
<feature type="transmembrane region" description="Helical" evidence="8">
    <location>
        <begin position="158"/>
        <end position="178"/>
    </location>
</feature>
<keyword evidence="10" id="KW-1185">Reference proteome</keyword>
<feature type="transmembrane region" description="Helical" evidence="8">
    <location>
        <begin position="123"/>
        <end position="142"/>
    </location>
</feature>